<dbReference type="Pfam" id="PF04423">
    <property type="entry name" value="Rad50_zn_hook"/>
    <property type="match status" value="1"/>
</dbReference>
<proteinExistence type="inferred from homology"/>
<keyword evidence="7 10" id="KW-0175">Coiled coil</keyword>
<evidence type="ECO:0000256" key="8">
    <source>
        <dbReference type="ARBA" id="ARBA00023204"/>
    </source>
</evidence>
<accession>C0QRS0</accession>
<dbReference type="SUPFAM" id="SSF75712">
    <property type="entry name" value="Rad50 coiled-coil Zn hook"/>
    <property type="match status" value="1"/>
</dbReference>
<feature type="domain" description="Zinc-hook" evidence="11">
    <location>
        <begin position="414"/>
        <end position="511"/>
    </location>
</feature>
<evidence type="ECO:0000256" key="1">
    <source>
        <dbReference type="ARBA" id="ARBA00022723"/>
    </source>
</evidence>
<evidence type="ECO:0000259" key="11">
    <source>
        <dbReference type="PROSITE" id="PS51131"/>
    </source>
</evidence>
<dbReference type="EMBL" id="CP001230">
    <property type="protein sequence ID" value="ACO03573.1"/>
    <property type="molecule type" value="Genomic_DNA"/>
</dbReference>
<evidence type="ECO:0000313" key="12">
    <source>
        <dbReference type="EMBL" id="ACO03573.1"/>
    </source>
</evidence>
<feature type="binding site" evidence="9">
    <location>
        <position position="462"/>
    </location>
    <ligand>
        <name>Zn(2+)</name>
        <dbReference type="ChEBI" id="CHEBI:29105"/>
    </ligand>
</feature>
<dbReference type="HOGENOM" id="CLU_004785_0_2_0"/>
<keyword evidence="13" id="KW-1185">Reference proteome</keyword>
<dbReference type="PROSITE" id="PS51131">
    <property type="entry name" value="ZN_HOOK"/>
    <property type="match status" value="1"/>
</dbReference>
<feature type="binding site" evidence="9">
    <location>
        <position position="459"/>
    </location>
    <ligand>
        <name>Zn(2+)</name>
        <dbReference type="ChEBI" id="CHEBI:29105"/>
    </ligand>
</feature>
<evidence type="ECO:0000256" key="4">
    <source>
        <dbReference type="ARBA" id="ARBA00022801"/>
    </source>
</evidence>
<dbReference type="Proteomes" id="UP000001366">
    <property type="component" value="Chromosome"/>
</dbReference>
<keyword evidence="2" id="KW-0547">Nucleotide-binding</keyword>
<dbReference type="eggNOG" id="COG0419">
    <property type="taxonomic scope" value="Bacteria"/>
</dbReference>
<feature type="coiled-coil region" evidence="10">
    <location>
        <begin position="629"/>
        <end position="739"/>
    </location>
</feature>
<evidence type="ECO:0000256" key="9">
    <source>
        <dbReference type="PROSITE-ProRule" id="PRU00471"/>
    </source>
</evidence>
<dbReference type="Gene3D" id="1.10.287.510">
    <property type="entry name" value="Helix hairpin bin"/>
    <property type="match status" value="1"/>
</dbReference>
<organism evidence="12 13">
    <name type="scientific">Persephonella marina (strain DSM 14350 / EX-H1)</name>
    <dbReference type="NCBI Taxonomy" id="123214"/>
    <lineage>
        <taxon>Bacteria</taxon>
        <taxon>Pseudomonadati</taxon>
        <taxon>Aquificota</taxon>
        <taxon>Aquificia</taxon>
        <taxon>Aquificales</taxon>
        <taxon>Hydrogenothermaceae</taxon>
        <taxon>Persephonella</taxon>
    </lineage>
</organism>
<sequence>MILKRIYLKNFLTHTETEINFPDKGITVFIGENGAGKSSIIEGISYALYGKTSKGNLQDIVQWGKNEAKVELDFIKGGETYRIERVVSIKGKKAVSSGTVFKKRGERFLPYYQKNISKEIPKLTGLTLKTFFSSVLIRQGDIESLIEMKPRERAKLFEEILDMTLYQIISEHAAEKRRALESQIKYISSALPDIHEIQKDLEKLKEEKGKKEKDKKIIEKKKDEIEKKISYLKDRFEKYIKEKEEILRTKHRIGILEEKIKNHERIIKTRQEELDDIKNKEKELSTLRPFVERYEKVERIIELFRNLEKENERFKALKEKIDEIEERKKLKERLGKIAHQYEEKEKELKDIQNKINEISRLKGELKGFEERVEELKKKLSESMKDAQEIAKELTGYKKIYRVLVHNPIAINQLINNCEQDIKKLEEEIKEAIKEKAEIEAEGKELKKKREKIDSLEGSCPTCERPLDQHTKDELVKEIDQKLEYLRKRYREVKEKEKKLSELLEREVYIKEKLSEYREYFLKHKEAEGEMLKIRSKLFVSQKRLNDLKDIENKRSDIEKFLTENRNNYLRYKEAESYLSKINVDEIKKEVETVEAKVRELSKKLKNEDPEKVKEEYKDLKKKVERYFSIKEYVSRKDRLIDEIKNSKDEIKNLSEEKDKLERSVKDINTIEKGLEDIRSEIENSEMELKGLTERISDLEREITKLETEISLKEKEIKKAEEIRKDIQINQEKAEKYRRIEKALGPDGIQKIIRDTALYELPKLTNQIFSIFGFPFQQVRFSESFDITLLVPTLEKKDRFIPVNAISGGQRTALGIALRLAIGRFLSSKNEVLILDEPTVHLDDQRRSELINLLLELKRKNFVRQLIIVTHDTEVEDAADNIYYVESGTVKSID</sequence>
<dbReference type="InterPro" id="IPR027417">
    <property type="entry name" value="P-loop_NTPase"/>
</dbReference>
<reference evidence="12 13" key="1">
    <citation type="journal article" date="2009" name="J. Bacteriol.">
        <title>Complete and draft genome sequences of six members of the Aquificales.</title>
        <authorList>
            <person name="Reysenbach A.L."/>
            <person name="Hamamura N."/>
            <person name="Podar M."/>
            <person name="Griffiths E."/>
            <person name="Ferreira S."/>
            <person name="Hochstein R."/>
            <person name="Heidelberg J."/>
            <person name="Johnson J."/>
            <person name="Mead D."/>
            <person name="Pohorille A."/>
            <person name="Sarmiento M."/>
            <person name="Schweighofer K."/>
            <person name="Seshadri R."/>
            <person name="Voytek M.A."/>
        </authorList>
    </citation>
    <scope>NUCLEOTIDE SEQUENCE [LARGE SCALE GENOMIC DNA]</scope>
    <source>
        <strain evidence="13">DSM 14350 / EX-H1</strain>
    </source>
</reference>
<dbReference type="GO" id="GO:0006302">
    <property type="term" value="P:double-strand break repair"/>
    <property type="evidence" value="ECO:0007669"/>
    <property type="project" value="InterPro"/>
</dbReference>
<evidence type="ECO:0000256" key="7">
    <source>
        <dbReference type="ARBA" id="ARBA00023054"/>
    </source>
</evidence>
<evidence type="ECO:0000256" key="5">
    <source>
        <dbReference type="ARBA" id="ARBA00022833"/>
    </source>
</evidence>
<keyword evidence="8" id="KW-0234">DNA repair</keyword>
<keyword evidence="4" id="KW-0378">Hydrolase</keyword>
<evidence type="ECO:0000313" key="13">
    <source>
        <dbReference type="Proteomes" id="UP000001366"/>
    </source>
</evidence>
<keyword evidence="3" id="KW-0227">DNA damage</keyword>
<dbReference type="RefSeq" id="WP_012675812.1">
    <property type="nucleotide sequence ID" value="NC_012440.1"/>
</dbReference>
<keyword evidence="5 9" id="KW-0862">Zinc</keyword>
<feature type="coiled-coil region" evidence="10">
    <location>
        <begin position="194"/>
        <end position="506"/>
    </location>
</feature>
<protein>
    <submittedName>
        <fullName evidence="12">Putative DNA double-strand break repair protein Rad50</fullName>
    </submittedName>
</protein>
<dbReference type="KEGG" id="pmx:PERMA_1599"/>
<dbReference type="Pfam" id="PF13175">
    <property type="entry name" value="AAA_15"/>
    <property type="match status" value="1"/>
</dbReference>
<dbReference type="STRING" id="123214.PERMA_1599"/>
<dbReference type="AlphaFoldDB" id="C0QRS0"/>
<dbReference type="GO" id="GO:0046872">
    <property type="term" value="F:metal ion binding"/>
    <property type="evidence" value="ECO:0007669"/>
    <property type="project" value="UniProtKB-UniRule"/>
</dbReference>
<evidence type="ECO:0000256" key="3">
    <source>
        <dbReference type="ARBA" id="ARBA00022763"/>
    </source>
</evidence>
<dbReference type="PaxDb" id="123214-PERMA_1599"/>
<dbReference type="Gene3D" id="3.40.50.300">
    <property type="entry name" value="P-loop containing nucleotide triphosphate hydrolases"/>
    <property type="match status" value="2"/>
</dbReference>
<evidence type="ECO:0000256" key="10">
    <source>
        <dbReference type="SAM" id="Coils"/>
    </source>
</evidence>
<keyword evidence="1 9" id="KW-0479">Metal-binding</keyword>
<dbReference type="Pfam" id="PF13476">
    <property type="entry name" value="AAA_23"/>
    <property type="match status" value="1"/>
</dbReference>
<dbReference type="PANTHER" id="PTHR32114">
    <property type="entry name" value="ABC TRANSPORTER ABCH.3"/>
    <property type="match status" value="1"/>
</dbReference>
<dbReference type="GO" id="GO:0005524">
    <property type="term" value="F:ATP binding"/>
    <property type="evidence" value="ECO:0007669"/>
    <property type="project" value="UniProtKB-KW"/>
</dbReference>
<dbReference type="InterPro" id="IPR022982">
    <property type="entry name" value="Rad50_ATPase_archaeal"/>
</dbReference>
<dbReference type="SUPFAM" id="SSF52540">
    <property type="entry name" value="P-loop containing nucleoside triphosphate hydrolases"/>
    <property type="match status" value="1"/>
</dbReference>
<dbReference type="InterPro" id="IPR041685">
    <property type="entry name" value="AAA_GajA/Old/RecF-like"/>
</dbReference>
<evidence type="ECO:0000256" key="2">
    <source>
        <dbReference type="ARBA" id="ARBA00022741"/>
    </source>
</evidence>
<evidence type="ECO:0000256" key="6">
    <source>
        <dbReference type="ARBA" id="ARBA00022840"/>
    </source>
</evidence>
<dbReference type="InterPro" id="IPR013134">
    <property type="entry name" value="Zn_hook_RAD50"/>
</dbReference>
<dbReference type="HAMAP" id="MF_00449">
    <property type="entry name" value="RAD50"/>
    <property type="match status" value="1"/>
</dbReference>
<gene>
    <name evidence="12" type="ordered locus">PERMA_1599</name>
</gene>
<dbReference type="OrthoDB" id="9795626at2"/>
<dbReference type="GO" id="GO:0016887">
    <property type="term" value="F:ATP hydrolysis activity"/>
    <property type="evidence" value="ECO:0007669"/>
    <property type="project" value="InterPro"/>
</dbReference>
<dbReference type="PANTHER" id="PTHR32114:SF2">
    <property type="entry name" value="ABC TRANSPORTER ABCH.3"/>
    <property type="match status" value="1"/>
</dbReference>
<keyword evidence="6" id="KW-0067">ATP-binding</keyword>
<dbReference type="InterPro" id="IPR038729">
    <property type="entry name" value="Rad50/SbcC_AAA"/>
</dbReference>
<name>C0QRS0_PERMH</name>